<protein>
    <submittedName>
        <fullName evidence="9">Putative myc-type, basic helix-loop-helix (BHLH) domain-containing protein</fullName>
    </submittedName>
    <submittedName>
        <fullName evidence="8">Transcription factor bHLH family</fullName>
    </submittedName>
</protein>
<dbReference type="STRING" id="4232.A0A251U108"/>
<keyword evidence="3" id="KW-0238">DNA-binding</keyword>
<reference evidence="8" key="3">
    <citation type="submission" date="2020-06" db="EMBL/GenBank/DDBJ databases">
        <title>Helianthus annuus Genome sequencing and assembly Release 2.</title>
        <authorList>
            <person name="Gouzy J."/>
            <person name="Langlade N."/>
            <person name="Munos S."/>
        </authorList>
    </citation>
    <scope>NUCLEOTIDE SEQUENCE</scope>
    <source>
        <tissue evidence="8">Leaves</tissue>
    </source>
</reference>
<dbReference type="PANTHER" id="PTHR45914">
    <property type="entry name" value="TRANSCRIPTION FACTOR HEC3-RELATED"/>
    <property type="match status" value="1"/>
</dbReference>
<gene>
    <name evidence="9" type="ORF">HannXRQ_Chr09g0276041</name>
    <name evidence="8" type="ORF">HanXRQr2_Chr09g0416461</name>
</gene>
<keyword evidence="5" id="KW-0539">Nucleus</keyword>
<dbReference type="PANTHER" id="PTHR45914:SF12">
    <property type="entry name" value="TRANSCRIPTION FACTOR BHLH87"/>
    <property type="match status" value="1"/>
</dbReference>
<dbReference type="AlphaFoldDB" id="A0A251U108"/>
<comment type="subcellular location">
    <subcellularLocation>
        <location evidence="1">Nucleus</location>
    </subcellularLocation>
</comment>
<dbReference type="PROSITE" id="PS50888">
    <property type="entry name" value="BHLH"/>
    <property type="match status" value="1"/>
</dbReference>
<dbReference type="GO" id="GO:0005634">
    <property type="term" value="C:nucleus"/>
    <property type="evidence" value="ECO:0007669"/>
    <property type="project" value="UniProtKB-SubCell"/>
</dbReference>
<dbReference type="EMBL" id="CM007898">
    <property type="protein sequence ID" value="OTG16864.1"/>
    <property type="molecule type" value="Genomic_DNA"/>
</dbReference>
<evidence type="ECO:0000313" key="10">
    <source>
        <dbReference type="Proteomes" id="UP000215914"/>
    </source>
</evidence>
<evidence type="ECO:0000313" key="9">
    <source>
        <dbReference type="EMBL" id="OTG16864.1"/>
    </source>
</evidence>
<dbReference type="InterPro" id="IPR045843">
    <property type="entry name" value="IND-like"/>
</dbReference>
<evidence type="ECO:0000256" key="3">
    <source>
        <dbReference type="ARBA" id="ARBA00023125"/>
    </source>
</evidence>
<dbReference type="SUPFAM" id="SSF47459">
    <property type="entry name" value="HLH, helix-loop-helix DNA-binding domain"/>
    <property type="match status" value="1"/>
</dbReference>
<feature type="compositionally biased region" description="Low complexity" evidence="6">
    <location>
        <begin position="48"/>
        <end position="61"/>
    </location>
</feature>
<keyword evidence="4" id="KW-0804">Transcription</keyword>
<evidence type="ECO:0000256" key="4">
    <source>
        <dbReference type="ARBA" id="ARBA00023163"/>
    </source>
</evidence>
<proteinExistence type="predicted"/>
<keyword evidence="2" id="KW-0805">Transcription regulation</keyword>
<dbReference type="EMBL" id="MNCJ02000324">
    <property type="protein sequence ID" value="KAF5793349.1"/>
    <property type="molecule type" value="Genomic_DNA"/>
</dbReference>
<dbReference type="Gene3D" id="4.10.280.10">
    <property type="entry name" value="Helix-loop-helix DNA-binding domain"/>
    <property type="match status" value="1"/>
</dbReference>
<dbReference type="InParanoid" id="A0A251U108"/>
<dbReference type="GO" id="GO:0003677">
    <property type="term" value="F:DNA binding"/>
    <property type="evidence" value="ECO:0007669"/>
    <property type="project" value="UniProtKB-KW"/>
</dbReference>
<evidence type="ECO:0000259" key="7">
    <source>
        <dbReference type="PROSITE" id="PS50888"/>
    </source>
</evidence>
<evidence type="ECO:0000313" key="8">
    <source>
        <dbReference type="EMBL" id="KAF5793349.1"/>
    </source>
</evidence>
<dbReference type="GO" id="GO:0003700">
    <property type="term" value="F:DNA-binding transcription factor activity"/>
    <property type="evidence" value="ECO:0007669"/>
    <property type="project" value="InterPro"/>
</dbReference>
<dbReference type="SMART" id="SM00353">
    <property type="entry name" value="HLH"/>
    <property type="match status" value="1"/>
</dbReference>
<dbReference type="OrthoDB" id="2017571at2759"/>
<feature type="domain" description="BHLH" evidence="7">
    <location>
        <begin position="204"/>
        <end position="253"/>
    </location>
</feature>
<dbReference type="Proteomes" id="UP000215914">
    <property type="component" value="Chromosome 9"/>
</dbReference>
<evidence type="ECO:0000256" key="5">
    <source>
        <dbReference type="ARBA" id="ARBA00023242"/>
    </source>
</evidence>
<sequence length="322" mass="35830">MEEFGWERNISFPWSNNNINHHQQELEETFNFGSENIFFNPIQDLPKPGSSSTPTTTTAGSLHPLPSSFGSASQHWRQTLTINNPPEDKTVIPLTTAAPVISLDNTTSHEYLSKKVVKNFSDDVVSSDDSVTIDSHSQSSSEIKPNNGGSRSKRPRSDPGQPDETDSEVVVQMKEMIYRAAAFRPVSFADDYVMEKPKRKNVKISNDPQTVAARKRRERISERIRVLQKLVPGGNKMDTASMLDEAANYLKFLRSQVKVLEQFGQKVDYVGCGTSTNAYGTSQNGVYNVTSSTLGVPFSMHTPFLLPHQYSTGLPYSANCMK</sequence>
<organism evidence="9 10">
    <name type="scientific">Helianthus annuus</name>
    <name type="common">Common sunflower</name>
    <dbReference type="NCBI Taxonomy" id="4232"/>
    <lineage>
        <taxon>Eukaryota</taxon>
        <taxon>Viridiplantae</taxon>
        <taxon>Streptophyta</taxon>
        <taxon>Embryophyta</taxon>
        <taxon>Tracheophyta</taxon>
        <taxon>Spermatophyta</taxon>
        <taxon>Magnoliopsida</taxon>
        <taxon>eudicotyledons</taxon>
        <taxon>Gunneridae</taxon>
        <taxon>Pentapetalae</taxon>
        <taxon>asterids</taxon>
        <taxon>campanulids</taxon>
        <taxon>Asterales</taxon>
        <taxon>Asteraceae</taxon>
        <taxon>Asteroideae</taxon>
        <taxon>Heliantheae alliance</taxon>
        <taxon>Heliantheae</taxon>
        <taxon>Helianthus</taxon>
    </lineage>
</organism>
<feature type="region of interest" description="Disordered" evidence="6">
    <location>
        <begin position="44"/>
        <end position="75"/>
    </location>
</feature>
<dbReference type="Pfam" id="PF00010">
    <property type="entry name" value="HLH"/>
    <property type="match status" value="1"/>
</dbReference>
<dbReference type="InterPro" id="IPR036638">
    <property type="entry name" value="HLH_DNA-bd_sf"/>
</dbReference>
<keyword evidence="10" id="KW-1185">Reference proteome</keyword>
<dbReference type="GO" id="GO:0046983">
    <property type="term" value="F:protein dimerization activity"/>
    <property type="evidence" value="ECO:0007669"/>
    <property type="project" value="InterPro"/>
</dbReference>
<dbReference type="Gramene" id="mRNA:HanXRQr2_Chr09g0416461">
    <property type="protein sequence ID" value="CDS:HanXRQr2_Chr09g0416461.1"/>
    <property type="gene ID" value="HanXRQr2_Chr09g0416461"/>
</dbReference>
<evidence type="ECO:0000256" key="1">
    <source>
        <dbReference type="ARBA" id="ARBA00004123"/>
    </source>
</evidence>
<feature type="region of interest" description="Disordered" evidence="6">
    <location>
        <begin position="126"/>
        <end position="167"/>
    </location>
</feature>
<feature type="compositionally biased region" description="Polar residues" evidence="6">
    <location>
        <begin position="138"/>
        <end position="150"/>
    </location>
</feature>
<evidence type="ECO:0000256" key="2">
    <source>
        <dbReference type="ARBA" id="ARBA00023015"/>
    </source>
</evidence>
<accession>A0A251U108</accession>
<feature type="compositionally biased region" description="Low complexity" evidence="6">
    <location>
        <begin position="126"/>
        <end position="137"/>
    </location>
</feature>
<dbReference type="InterPro" id="IPR011598">
    <property type="entry name" value="bHLH_dom"/>
</dbReference>
<reference evidence="8 10" key="1">
    <citation type="journal article" date="2017" name="Nature">
        <title>The sunflower genome provides insights into oil metabolism, flowering and Asterid evolution.</title>
        <authorList>
            <person name="Badouin H."/>
            <person name="Gouzy J."/>
            <person name="Grassa C.J."/>
            <person name="Murat F."/>
            <person name="Staton S.E."/>
            <person name="Cottret L."/>
            <person name="Lelandais-Briere C."/>
            <person name="Owens G.L."/>
            <person name="Carrere S."/>
            <person name="Mayjonade B."/>
            <person name="Legrand L."/>
            <person name="Gill N."/>
            <person name="Kane N.C."/>
            <person name="Bowers J.E."/>
            <person name="Hubner S."/>
            <person name="Bellec A."/>
            <person name="Berard A."/>
            <person name="Berges H."/>
            <person name="Blanchet N."/>
            <person name="Boniface M.C."/>
            <person name="Brunel D."/>
            <person name="Catrice O."/>
            <person name="Chaidir N."/>
            <person name="Claudel C."/>
            <person name="Donnadieu C."/>
            <person name="Faraut T."/>
            <person name="Fievet G."/>
            <person name="Helmstetter N."/>
            <person name="King M."/>
            <person name="Knapp S.J."/>
            <person name="Lai Z."/>
            <person name="Le Paslier M.C."/>
            <person name="Lippi Y."/>
            <person name="Lorenzon L."/>
            <person name="Mandel J.R."/>
            <person name="Marage G."/>
            <person name="Marchand G."/>
            <person name="Marquand E."/>
            <person name="Bret-Mestries E."/>
            <person name="Morien E."/>
            <person name="Nambeesan S."/>
            <person name="Nguyen T."/>
            <person name="Pegot-Espagnet P."/>
            <person name="Pouilly N."/>
            <person name="Raftis F."/>
            <person name="Sallet E."/>
            <person name="Schiex T."/>
            <person name="Thomas J."/>
            <person name="Vandecasteele C."/>
            <person name="Vares D."/>
            <person name="Vear F."/>
            <person name="Vautrin S."/>
            <person name="Crespi M."/>
            <person name="Mangin B."/>
            <person name="Burke J.M."/>
            <person name="Salse J."/>
            <person name="Munos S."/>
            <person name="Vincourt P."/>
            <person name="Rieseberg L.H."/>
            <person name="Langlade N.B."/>
        </authorList>
    </citation>
    <scope>NUCLEOTIDE SEQUENCE [LARGE SCALE GENOMIC DNA]</scope>
    <source>
        <strain evidence="10">cv. SF193</strain>
        <tissue evidence="8">Leaves</tissue>
    </source>
</reference>
<name>A0A251U108_HELAN</name>
<evidence type="ECO:0000256" key="6">
    <source>
        <dbReference type="SAM" id="MobiDB-lite"/>
    </source>
</evidence>
<reference evidence="9" key="2">
    <citation type="submission" date="2017-02" db="EMBL/GenBank/DDBJ databases">
        <title>Sunflower complete genome.</title>
        <authorList>
            <person name="Langlade N."/>
            <person name="Munos S."/>
        </authorList>
    </citation>
    <scope>NUCLEOTIDE SEQUENCE [LARGE SCALE GENOMIC DNA]</scope>
    <source>
        <tissue evidence="9">Leaves</tissue>
    </source>
</reference>